<sequence>MTTWGSEAAAAGHDAPALGVEWPDHPTGEDGCSEMGCPRCDGDLQRYGQQRPRARSTPRRDREEGSPRSLG</sequence>
<feature type="compositionally biased region" description="Low complexity" evidence="1">
    <location>
        <begin position="8"/>
        <end position="17"/>
    </location>
</feature>
<dbReference type="AlphaFoldDB" id="A0A843UI81"/>
<organism evidence="2 3">
    <name type="scientific">Colocasia esculenta</name>
    <name type="common">Wild taro</name>
    <name type="synonym">Arum esculentum</name>
    <dbReference type="NCBI Taxonomy" id="4460"/>
    <lineage>
        <taxon>Eukaryota</taxon>
        <taxon>Viridiplantae</taxon>
        <taxon>Streptophyta</taxon>
        <taxon>Embryophyta</taxon>
        <taxon>Tracheophyta</taxon>
        <taxon>Spermatophyta</taxon>
        <taxon>Magnoliopsida</taxon>
        <taxon>Liliopsida</taxon>
        <taxon>Araceae</taxon>
        <taxon>Aroideae</taxon>
        <taxon>Colocasieae</taxon>
        <taxon>Colocasia</taxon>
    </lineage>
</organism>
<protein>
    <submittedName>
        <fullName evidence="2">Uncharacterized protein</fullName>
    </submittedName>
</protein>
<keyword evidence="3" id="KW-1185">Reference proteome</keyword>
<reference evidence="2" key="1">
    <citation type="submission" date="2017-07" db="EMBL/GenBank/DDBJ databases">
        <title>Taro Niue Genome Assembly and Annotation.</title>
        <authorList>
            <person name="Atibalentja N."/>
            <person name="Keating K."/>
            <person name="Fields C.J."/>
        </authorList>
    </citation>
    <scope>NUCLEOTIDE SEQUENCE</scope>
    <source>
        <strain evidence="2">Niue_2</strain>
        <tissue evidence="2">Leaf</tissue>
    </source>
</reference>
<evidence type="ECO:0000256" key="1">
    <source>
        <dbReference type="SAM" id="MobiDB-lite"/>
    </source>
</evidence>
<comment type="caution">
    <text evidence="2">The sequence shown here is derived from an EMBL/GenBank/DDBJ whole genome shotgun (WGS) entry which is preliminary data.</text>
</comment>
<name>A0A843UI81_COLES</name>
<evidence type="ECO:0000313" key="3">
    <source>
        <dbReference type="Proteomes" id="UP000652761"/>
    </source>
</evidence>
<feature type="region of interest" description="Disordered" evidence="1">
    <location>
        <begin position="1"/>
        <end position="71"/>
    </location>
</feature>
<accession>A0A843UI81</accession>
<gene>
    <name evidence="2" type="ORF">Taro_014024</name>
</gene>
<proteinExistence type="predicted"/>
<dbReference type="Proteomes" id="UP000652761">
    <property type="component" value="Unassembled WGS sequence"/>
</dbReference>
<dbReference type="EMBL" id="NMUH01000575">
    <property type="protein sequence ID" value="MQL81570.1"/>
    <property type="molecule type" value="Genomic_DNA"/>
</dbReference>
<feature type="non-terminal residue" evidence="2">
    <location>
        <position position="1"/>
    </location>
</feature>
<evidence type="ECO:0000313" key="2">
    <source>
        <dbReference type="EMBL" id="MQL81570.1"/>
    </source>
</evidence>
<feature type="compositionally biased region" description="Basic and acidic residues" evidence="1">
    <location>
        <begin position="58"/>
        <end position="71"/>
    </location>
</feature>